<dbReference type="Proteomes" id="UP000671119">
    <property type="component" value="Unassembled WGS sequence"/>
</dbReference>
<dbReference type="EMBL" id="JAGIZI010000266">
    <property type="protein sequence ID" value="MBP0685563.1"/>
    <property type="molecule type" value="Genomic_DNA"/>
</dbReference>
<name>A0ABD4Q4K9_MYCTX</name>
<comment type="caution">
    <text evidence="1">The sequence shown here is derived from an EMBL/GenBank/DDBJ whole genome shotgun (WGS) entry which is preliminary data.</text>
</comment>
<gene>
    <name evidence="1" type="ORF">J8J21_21195</name>
</gene>
<evidence type="ECO:0000313" key="1">
    <source>
        <dbReference type="EMBL" id="MBP0685563.1"/>
    </source>
</evidence>
<protein>
    <submittedName>
        <fullName evidence="1">Winged helix-turn-helix domain-containing protein</fullName>
    </submittedName>
</protein>
<reference evidence="1 2" key="1">
    <citation type="submission" date="2021-03" db="EMBL/GenBank/DDBJ databases">
        <title>Whole Genome Sequencing of Mycobacterium tuberculosis clinical isolates from Arunachal Pradesh, India.</title>
        <authorList>
            <person name="Singh S."/>
            <person name="Mudliar S.R."/>
            <person name="Kulsum U."/>
            <person name="Rufai S.B."/>
            <person name="Singh P.K."/>
            <person name="Umpo M."/>
            <person name="Nyori M."/>
        </authorList>
    </citation>
    <scope>NUCLEOTIDE SEQUENCE [LARGE SCALE GENOMIC DNA]</scope>
    <source>
        <strain evidence="1 2">OMICS/BPL/0142/20/SP</strain>
    </source>
</reference>
<proteinExistence type="predicted"/>
<dbReference type="Pfam" id="PF13412">
    <property type="entry name" value="HTH_24"/>
    <property type="match status" value="1"/>
</dbReference>
<feature type="non-terminal residue" evidence="1">
    <location>
        <position position="56"/>
    </location>
</feature>
<dbReference type="InterPro" id="IPR036390">
    <property type="entry name" value="WH_DNA-bd_sf"/>
</dbReference>
<dbReference type="AlphaFoldDB" id="A0ABD4Q4K9"/>
<accession>A0ABD4Q4K9</accession>
<dbReference type="SUPFAM" id="SSF46785">
    <property type="entry name" value="Winged helix' DNA-binding domain"/>
    <property type="match status" value="1"/>
</dbReference>
<organism evidence="1 2">
    <name type="scientific">Mycobacterium tuberculosis</name>
    <dbReference type="NCBI Taxonomy" id="1773"/>
    <lineage>
        <taxon>Bacteria</taxon>
        <taxon>Bacillati</taxon>
        <taxon>Actinomycetota</taxon>
        <taxon>Actinomycetes</taxon>
        <taxon>Mycobacteriales</taxon>
        <taxon>Mycobacteriaceae</taxon>
        <taxon>Mycobacterium</taxon>
        <taxon>Mycobacterium tuberculosis complex</taxon>
    </lineage>
</organism>
<evidence type="ECO:0000313" key="2">
    <source>
        <dbReference type="Proteomes" id="UP000671119"/>
    </source>
</evidence>
<sequence length="56" mass="5999">MGKTGLKDIKNQNTNLIMQQIMQARSISRIELAQETGLSPSTVSSIVGDLLGKGII</sequence>
<dbReference type="InterPro" id="IPR036388">
    <property type="entry name" value="WH-like_DNA-bd_sf"/>
</dbReference>
<dbReference type="Gene3D" id="1.10.10.10">
    <property type="entry name" value="Winged helix-like DNA-binding domain superfamily/Winged helix DNA-binding domain"/>
    <property type="match status" value="1"/>
</dbReference>